<dbReference type="RefSeq" id="WP_200700048.1">
    <property type="nucleotide sequence ID" value="NZ_JAQOSK010000023.1"/>
</dbReference>
<proteinExistence type="predicted"/>
<reference evidence="1 2" key="1">
    <citation type="journal article" date="2015" name="Int. J. Syst. Evol. Microbiol.">
        <title>Streptomyces gilvifuscus sp. nov., an actinomycete that produces antibacterial compounds isolated from soil.</title>
        <authorList>
            <person name="Nguyen T.M."/>
            <person name="Kim J."/>
        </authorList>
    </citation>
    <scope>NUCLEOTIDE SEQUENCE [LARGE SCALE GENOMIC DNA]</scope>
    <source>
        <strain evidence="1 2">T113</strain>
    </source>
</reference>
<protein>
    <submittedName>
        <fullName evidence="1">Uncharacterized protein</fullName>
    </submittedName>
</protein>
<dbReference type="EMBL" id="JAQOSK010000023">
    <property type="protein sequence ID" value="MDC2960491.1"/>
    <property type="molecule type" value="Genomic_DNA"/>
</dbReference>
<keyword evidence="2" id="KW-1185">Reference proteome</keyword>
<sequence>MNDIRCTQCGAVGLEPGFVEDSGQGARGYARWIAGALERGPLGGARRMGRPHWQIDAYRCPICGHLEMFAVQRA</sequence>
<evidence type="ECO:0000313" key="1">
    <source>
        <dbReference type="EMBL" id="MDC2960491.1"/>
    </source>
</evidence>
<name>A0ABT5G7B0_9ACTN</name>
<accession>A0ABT5G7B0</accession>
<dbReference type="Proteomes" id="UP001221328">
    <property type="component" value="Unassembled WGS sequence"/>
</dbReference>
<evidence type="ECO:0000313" key="2">
    <source>
        <dbReference type="Proteomes" id="UP001221328"/>
    </source>
</evidence>
<comment type="caution">
    <text evidence="1">The sequence shown here is derived from an EMBL/GenBank/DDBJ whole genome shotgun (WGS) entry which is preliminary data.</text>
</comment>
<organism evidence="1 2">
    <name type="scientific">Streptomyces gilvifuscus</name>
    <dbReference type="NCBI Taxonomy" id="1550617"/>
    <lineage>
        <taxon>Bacteria</taxon>
        <taxon>Bacillati</taxon>
        <taxon>Actinomycetota</taxon>
        <taxon>Actinomycetes</taxon>
        <taxon>Kitasatosporales</taxon>
        <taxon>Streptomycetaceae</taxon>
        <taxon>Streptomyces</taxon>
    </lineage>
</organism>
<gene>
    <name evidence="1" type="ORF">PO587_39320</name>
</gene>